<dbReference type="EMBL" id="MU825445">
    <property type="protein sequence ID" value="KAJ7388948.1"/>
    <property type="molecule type" value="Genomic_DNA"/>
</dbReference>
<evidence type="ECO:0000256" key="1">
    <source>
        <dbReference type="SAM" id="MobiDB-lite"/>
    </source>
</evidence>
<dbReference type="InterPro" id="IPR002297">
    <property type="entry name" value="DNA-dir_DNA_pol_A_mt"/>
</dbReference>
<feature type="domain" description="DNA mitochondrial polymerase exonuclease" evidence="2">
    <location>
        <begin position="18"/>
        <end position="94"/>
    </location>
</feature>
<dbReference type="PANTHER" id="PTHR10267:SF0">
    <property type="entry name" value="DNA POLYMERASE SUBUNIT GAMMA-1"/>
    <property type="match status" value="1"/>
</dbReference>
<accession>A0A9X0D7Y1</accession>
<evidence type="ECO:0000313" key="3">
    <source>
        <dbReference type="EMBL" id="KAJ7388948.1"/>
    </source>
</evidence>
<dbReference type="GO" id="GO:0008408">
    <property type="term" value="F:3'-5' exonuclease activity"/>
    <property type="evidence" value="ECO:0007669"/>
    <property type="project" value="TreeGrafter"/>
</dbReference>
<dbReference type="OrthoDB" id="5588663at2759"/>
<dbReference type="GO" id="GO:0005760">
    <property type="term" value="C:gamma DNA polymerase complex"/>
    <property type="evidence" value="ECO:0007669"/>
    <property type="project" value="InterPro"/>
</dbReference>
<reference evidence="3" key="1">
    <citation type="submission" date="2023-01" db="EMBL/GenBank/DDBJ databases">
        <title>Genome assembly of the deep-sea coral Lophelia pertusa.</title>
        <authorList>
            <person name="Herrera S."/>
            <person name="Cordes E."/>
        </authorList>
    </citation>
    <scope>NUCLEOTIDE SEQUENCE</scope>
    <source>
        <strain evidence="3">USNM1676648</strain>
        <tissue evidence="3">Polyp</tissue>
    </source>
</reference>
<dbReference type="GO" id="GO:0003677">
    <property type="term" value="F:DNA binding"/>
    <property type="evidence" value="ECO:0007669"/>
    <property type="project" value="InterPro"/>
</dbReference>
<comment type="caution">
    <text evidence="3">The sequence shown here is derived from an EMBL/GenBank/DDBJ whole genome shotgun (WGS) entry which is preliminary data.</text>
</comment>
<protein>
    <recommendedName>
        <fullName evidence="2">DNA mitochondrial polymerase exonuclease domain-containing protein</fullName>
    </recommendedName>
</protein>
<dbReference type="Pfam" id="PF18136">
    <property type="entry name" value="DNApol_Exo"/>
    <property type="match status" value="1"/>
</dbReference>
<gene>
    <name evidence="3" type="ORF">OS493_034580</name>
</gene>
<organism evidence="3 4">
    <name type="scientific">Desmophyllum pertusum</name>
    <dbReference type="NCBI Taxonomy" id="174260"/>
    <lineage>
        <taxon>Eukaryota</taxon>
        <taxon>Metazoa</taxon>
        <taxon>Cnidaria</taxon>
        <taxon>Anthozoa</taxon>
        <taxon>Hexacorallia</taxon>
        <taxon>Scleractinia</taxon>
        <taxon>Caryophylliina</taxon>
        <taxon>Caryophylliidae</taxon>
        <taxon>Desmophyllum</taxon>
    </lineage>
</organism>
<dbReference type="Gene3D" id="3.30.420.390">
    <property type="match status" value="1"/>
</dbReference>
<dbReference type="Proteomes" id="UP001163046">
    <property type="component" value="Unassembled WGS sequence"/>
</dbReference>
<dbReference type="GO" id="GO:0003887">
    <property type="term" value="F:DNA-directed DNA polymerase activity"/>
    <property type="evidence" value="ECO:0007669"/>
    <property type="project" value="TreeGrafter"/>
</dbReference>
<proteinExistence type="predicted"/>
<keyword evidence="4" id="KW-1185">Reference proteome</keyword>
<name>A0A9X0D7Y1_9CNID</name>
<dbReference type="AlphaFoldDB" id="A0A9X0D7Y1"/>
<dbReference type="InterPro" id="IPR041336">
    <property type="entry name" value="DNApol_Exo"/>
</dbReference>
<feature type="compositionally biased region" description="Basic residues" evidence="1">
    <location>
        <begin position="178"/>
        <end position="190"/>
    </location>
</feature>
<dbReference type="PANTHER" id="PTHR10267">
    <property type="entry name" value="DNA POLYMERASE SUBUNIT GAMMA-1"/>
    <property type="match status" value="1"/>
</dbReference>
<evidence type="ECO:0000313" key="4">
    <source>
        <dbReference type="Proteomes" id="UP001163046"/>
    </source>
</evidence>
<feature type="region of interest" description="Disordered" evidence="1">
    <location>
        <begin position="177"/>
        <end position="208"/>
    </location>
</feature>
<evidence type="ECO:0000259" key="2">
    <source>
        <dbReference type="Pfam" id="PF18136"/>
    </source>
</evidence>
<sequence>MCISGFTSLQRGLWESANAGRIGKVPWMLIGSGNKLKNLHSLYCGGDELDKSLVKIFVDGTLDDVRENFQDLVTYCAKDTAATQEVFAAIWPKFLDRYPHPVSFAGMLEMGLAYLPVDRSWENYIRDADDTYEDLEKEMKCSLMKLADDTCNYLYGKRYAEDPWLWELDWSVQDVRTKKPKPPKKTRKTQLKAGSDKGMDEDSPTMEASTGITSDILEDEMIDDNNIEVVEGLKSSSDILATIPPAAEVMWKRRAEVTRLS</sequence>
<dbReference type="GO" id="GO:0006264">
    <property type="term" value="P:mitochondrial DNA replication"/>
    <property type="evidence" value="ECO:0007669"/>
    <property type="project" value="TreeGrafter"/>
</dbReference>